<dbReference type="Proteomes" id="UP000799437">
    <property type="component" value="Unassembled WGS sequence"/>
</dbReference>
<reference evidence="1" key="1">
    <citation type="journal article" date="2020" name="Stud. Mycol.">
        <title>101 Dothideomycetes genomes: a test case for predicting lifestyles and emergence of pathogens.</title>
        <authorList>
            <person name="Haridas S."/>
            <person name="Albert R."/>
            <person name="Binder M."/>
            <person name="Bloem J."/>
            <person name="Labutti K."/>
            <person name="Salamov A."/>
            <person name="Andreopoulos B."/>
            <person name="Baker S."/>
            <person name="Barry K."/>
            <person name="Bills G."/>
            <person name="Bluhm B."/>
            <person name="Cannon C."/>
            <person name="Castanera R."/>
            <person name="Culley D."/>
            <person name="Daum C."/>
            <person name="Ezra D."/>
            <person name="Gonzalez J."/>
            <person name="Henrissat B."/>
            <person name="Kuo A."/>
            <person name="Liang C."/>
            <person name="Lipzen A."/>
            <person name="Lutzoni F."/>
            <person name="Magnuson J."/>
            <person name="Mondo S."/>
            <person name="Nolan M."/>
            <person name="Ohm R."/>
            <person name="Pangilinan J."/>
            <person name="Park H.-J."/>
            <person name="Ramirez L."/>
            <person name="Alfaro M."/>
            <person name="Sun H."/>
            <person name="Tritt A."/>
            <person name="Yoshinaga Y."/>
            <person name="Zwiers L.-H."/>
            <person name="Turgeon B."/>
            <person name="Goodwin S."/>
            <person name="Spatafora J."/>
            <person name="Crous P."/>
            <person name="Grigoriev I."/>
        </authorList>
    </citation>
    <scope>NUCLEOTIDE SEQUENCE</scope>
    <source>
        <strain evidence="1">CBS 121739</strain>
    </source>
</reference>
<dbReference type="AlphaFoldDB" id="A0A6A6VSX2"/>
<name>A0A6A6VSX2_9PEZI</name>
<proteinExistence type="predicted"/>
<organism evidence="1 2">
    <name type="scientific">Pseudovirgaria hyperparasitica</name>
    <dbReference type="NCBI Taxonomy" id="470096"/>
    <lineage>
        <taxon>Eukaryota</taxon>
        <taxon>Fungi</taxon>
        <taxon>Dikarya</taxon>
        <taxon>Ascomycota</taxon>
        <taxon>Pezizomycotina</taxon>
        <taxon>Dothideomycetes</taxon>
        <taxon>Dothideomycetes incertae sedis</taxon>
        <taxon>Acrospermales</taxon>
        <taxon>Acrospermaceae</taxon>
        <taxon>Pseudovirgaria</taxon>
    </lineage>
</organism>
<gene>
    <name evidence="1" type="ORF">EJ05DRAFT_268100</name>
</gene>
<evidence type="ECO:0000313" key="1">
    <source>
        <dbReference type="EMBL" id="KAF2752690.1"/>
    </source>
</evidence>
<dbReference type="EMBL" id="ML996599">
    <property type="protein sequence ID" value="KAF2752690.1"/>
    <property type="molecule type" value="Genomic_DNA"/>
</dbReference>
<protein>
    <submittedName>
        <fullName evidence="1">Uncharacterized protein</fullName>
    </submittedName>
</protein>
<evidence type="ECO:0000313" key="2">
    <source>
        <dbReference type="Proteomes" id="UP000799437"/>
    </source>
</evidence>
<keyword evidence="2" id="KW-1185">Reference proteome</keyword>
<dbReference type="GeneID" id="54481381"/>
<sequence length="77" mass="8576">MKKTRSSAGITLIGHRHLRPGWCADSAHSSSTPVPYRDSQRSASLMCGPLLPLHARLRVMWVCTRTITLARTIPRPI</sequence>
<dbReference type="RefSeq" id="XP_033595141.1">
    <property type="nucleotide sequence ID" value="XM_033740327.1"/>
</dbReference>
<accession>A0A6A6VSX2</accession>